<accession>I4EJD1</accession>
<dbReference type="AlphaFoldDB" id="I4EJD1"/>
<dbReference type="Proteomes" id="UP000004221">
    <property type="component" value="Unassembled WGS sequence"/>
</dbReference>
<dbReference type="InterPro" id="IPR006905">
    <property type="entry name" value="Flavin_halogenase"/>
</dbReference>
<protein>
    <submittedName>
        <fullName evidence="2">Uncharacterized protein</fullName>
    </submittedName>
</protein>
<dbReference type="GO" id="GO:0004497">
    <property type="term" value="F:monooxygenase activity"/>
    <property type="evidence" value="ECO:0007669"/>
    <property type="project" value="InterPro"/>
</dbReference>
<dbReference type="EMBL" id="CAGS01000331">
    <property type="protein sequence ID" value="CCF84793.1"/>
    <property type="molecule type" value="Genomic_DNA"/>
</dbReference>
<dbReference type="Pfam" id="PF04820">
    <property type="entry name" value="Trp_halogenase"/>
    <property type="match status" value="1"/>
</dbReference>
<evidence type="ECO:0000313" key="3">
    <source>
        <dbReference type="Proteomes" id="UP000004221"/>
    </source>
</evidence>
<reference evidence="2 3" key="1">
    <citation type="journal article" date="2012" name="ISME J.">
        <title>Nitrification expanded: discovery, physiology and genomics of a nitrite-oxidizing bacterium from the phylum Chloroflexi.</title>
        <authorList>
            <person name="Sorokin D.Y."/>
            <person name="Lucker S."/>
            <person name="Vejmelkova D."/>
            <person name="Kostrikina N.A."/>
            <person name="Kleerebezem R."/>
            <person name="Rijpstra W.I."/>
            <person name="Damste J.S."/>
            <person name="Le Paslier D."/>
            <person name="Muyzer G."/>
            <person name="Wagner M."/>
            <person name="van Loosdrecht M.C."/>
            <person name="Daims H."/>
        </authorList>
    </citation>
    <scope>NUCLEOTIDE SEQUENCE [LARGE SCALE GENOMIC DNA]</scope>
    <source>
        <strain evidence="3">none</strain>
    </source>
</reference>
<dbReference type="PANTHER" id="PTHR43747:SF1">
    <property type="entry name" value="SLR1998 PROTEIN"/>
    <property type="match status" value="1"/>
</dbReference>
<dbReference type="InterPro" id="IPR050816">
    <property type="entry name" value="Flavin-dep_Halogenase_NPB"/>
</dbReference>
<comment type="caution">
    <text evidence="2">The sequence shown here is derived from an EMBL/GenBank/DDBJ whole genome shotgun (WGS) entry which is preliminary data.</text>
</comment>
<name>I4EJD1_9BACT</name>
<sequence>MIARRQGARKVRYDHMMGLIALYSMSDDVGDAATLVESSPAGWWYSAAVPDRRIVVAFMTDADLIRRYRLNSVERWNDLLAVTHHTRQRVRHGQAEGSIRTCRAHTQLLDPTAGEGWVAVGDAAASFDPLASMGVGYALLSGIEGARAVHRALEGDATSLAGYAASVRRHYREYLDLRYRHYCAEQRWRDQPFWRRRHERIDLSPSSTGHRSRDSKSLIGHLPR</sequence>
<feature type="region of interest" description="Disordered" evidence="1">
    <location>
        <begin position="204"/>
        <end position="224"/>
    </location>
</feature>
<dbReference type="Gene3D" id="3.50.50.60">
    <property type="entry name" value="FAD/NAD(P)-binding domain"/>
    <property type="match status" value="1"/>
</dbReference>
<dbReference type="Gene3D" id="3.30.9.100">
    <property type="match status" value="1"/>
</dbReference>
<dbReference type="SUPFAM" id="SSF51905">
    <property type="entry name" value="FAD/NAD(P)-binding domain"/>
    <property type="match status" value="1"/>
</dbReference>
<proteinExistence type="predicted"/>
<dbReference type="InterPro" id="IPR036188">
    <property type="entry name" value="FAD/NAD-bd_sf"/>
</dbReference>
<dbReference type="PANTHER" id="PTHR43747">
    <property type="entry name" value="FAD-BINDING PROTEIN"/>
    <property type="match status" value="1"/>
</dbReference>
<keyword evidence="3" id="KW-1185">Reference proteome</keyword>
<evidence type="ECO:0000256" key="1">
    <source>
        <dbReference type="SAM" id="MobiDB-lite"/>
    </source>
</evidence>
<evidence type="ECO:0000313" key="2">
    <source>
        <dbReference type="EMBL" id="CCF84793.1"/>
    </source>
</evidence>
<organism evidence="2 3">
    <name type="scientific">Nitrolancea hollandica Lb</name>
    <dbReference type="NCBI Taxonomy" id="1129897"/>
    <lineage>
        <taxon>Bacteria</taxon>
        <taxon>Pseudomonadati</taxon>
        <taxon>Thermomicrobiota</taxon>
        <taxon>Thermomicrobia</taxon>
        <taxon>Sphaerobacterales</taxon>
        <taxon>Sphaerobacterineae</taxon>
        <taxon>Sphaerobacteraceae</taxon>
        <taxon>Nitrolancea</taxon>
    </lineage>
</organism>
<gene>
    <name evidence="2" type="ORF">NITHO_3970001</name>
</gene>